<dbReference type="InterPro" id="IPR036236">
    <property type="entry name" value="Znf_C2H2_sf"/>
</dbReference>
<feature type="domain" description="C2H2-type" evidence="10">
    <location>
        <begin position="546"/>
        <end position="575"/>
    </location>
</feature>
<dbReference type="RefSeq" id="XP_034234219.1">
    <property type="nucleotide sequence ID" value="XM_034378328.1"/>
</dbReference>
<dbReference type="AlphaFoldDB" id="A0A6P8ZIU6"/>
<keyword evidence="5 9" id="KW-0862">Zinc</keyword>
<keyword evidence="12" id="KW-1185">Reference proteome</keyword>
<feature type="domain" description="C2H2-type" evidence="10">
    <location>
        <begin position="434"/>
        <end position="461"/>
    </location>
</feature>
<organism evidence="13">
    <name type="scientific">Thrips palmi</name>
    <name type="common">Melon thrips</name>
    <dbReference type="NCBI Taxonomy" id="161013"/>
    <lineage>
        <taxon>Eukaryota</taxon>
        <taxon>Metazoa</taxon>
        <taxon>Ecdysozoa</taxon>
        <taxon>Arthropoda</taxon>
        <taxon>Hexapoda</taxon>
        <taxon>Insecta</taxon>
        <taxon>Pterygota</taxon>
        <taxon>Neoptera</taxon>
        <taxon>Paraneoptera</taxon>
        <taxon>Thysanoptera</taxon>
        <taxon>Terebrantia</taxon>
        <taxon>Thripoidea</taxon>
        <taxon>Thripidae</taxon>
        <taxon>Thrips</taxon>
    </lineage>
</organism>
<dbReference type="GO" id="GO:0003677">
    <property type="term" value="F:DNA binding"/>
    <property type="evidence" value="ECO:0007669"/>
    <property type="project" value="UniProtKB-KW"/>
</dbReference>
<dbReference type="OrthoDB" id="8962942at2759"/>
<evidence type="ECO:0000256" key="6">
    <source>
        <dbReference type="ARBA" id="ARBA00023125"/>
    </source>
</evidence>
<dbReference type="Pfam" id="PF00096">
    <property type="entry name" value="zf-C2H2"/>
    <property type="match status" value="4"/>
</dbReference>
<feature type="domain" description="C2H2-type" evidence="10">
    <location>
        <begin position="406"/>
        <end position="433"/>
    </location>
</feature>
<feature type="binding site" evidence="9">
    <location>
        <position position="63"/>
    </location>
    <ligand>
        <name>Zn(2+)</name>
        <dbReference type="ChEBI" id="CHEBI:29105"/>
    </ligand>
</feature>
<feature type="domain" description="C2H2-type" evidence="10">
    <location>
        <begin position="176"/>
        <end position="204"/>
    </location>
</feature>
<dbReference type="PROSITE" id="PS00028">
    <property type="entry name" value="ZINC_FINGER_C2H2_1"/>
    <property type="match status" value="10"/>
</dbReference>
<keyword evidence="7" id="KW-0539">Nucleus</keyword>
<evidence type="ECO:0000256" key="1">
    <source>
        <dbReference type="ARBA" id="ARBA00004123"/>
    </source>
</evidence>
<evidence type="ECO:0000259" key="11">
    <source>
        <dbReference type="PROSITE" id="PS51915"/>
    </source>
</evidence>
<dbReference type="Proteomes" id="UP000515158">
    <property type="component" value="Unplaced"/>
</dbReference>
<dbReference type="PANTHER" id="PTHR16515:SF49">
    <property type="entry name" value="GASTRULA ZINC FINGER PROTEIN XLCGF49.1-LIKE-RELATED"/>
    <property type="match status" value="1"/>
</dbReference>
<dbReference type="GO" id="GO:0008270">
    <property type="term" value="F:zinc ion binding"/>
    <property type="evidence" value="ECO:0007669"/>
    <property type="project" value="UniProtKB-UniRule"/>
</dbReference>
<evidence type="ECO:0000256" key="5">
    <source>
        <dbReference type="ARBA" id="ARBA00022833"/>
    </source>
</evidence>
<evidence type="ECO:0000256" key="2">
    <source>
        <dbReference type="ARBA" id="ARBA00022723"/>
    </source>
</evidence>
<dbReference type="InterPro" id="IPR013087">
    <property type="entry name" value="Znf_C2H2_type"/>
</dbReference>
<feature type="domain" description="C2H2-type" evidence="10">
    <location>
        <begin position="518"/>
        <end position="545"/>
    </location>
</feature>
<feature type="binding site" evidence="9">
    <location>
        <position position="15"/>
    </location>
    <ligand>
        <name>Zn(2+)</name>
        <dbReference type="ChEBI" id="CHEBI:29105"/>
    </ligand>
</feature>
<dbReference type="InParanoid" id="A0A6P8ZIU6"/>
<feature type="domain" description="C2H2-type" evidence="10">
    <location>
        <begin position="462"/>
        <end position="489"/>
    </location>
</feature>
<gene>
    <name evidence="13" type="primary">LOC117641183</name>
</gene>
<name>A0A6P8ZIU6_THRPL</name>
<evidence type="ECO:0000256" key="4">
    <source>
        <dbReference type="ARBA" id="ARBA00022771"/>
    </source>
</evidence>
<dbReference type="FunFam" id="3.30.160.60:FF:000870">
    <property type="entry name" value="zinc finger protein 197 isoform X1"/>
    <property type="match status" value="1"/>
</dbReference>
<dbReference type="Gene3D" id="3.40.1800.20">
    <property type="match status" value="1"/>
</dbReference>
<dbReference type="KEGG" id="tpal:117641183"/>
<dbReference type="SMART" id="SM00868">
    <property type="entry name" value="zf-AD"/>
    <property type="match status" value="1"/>
</dbReference>
<dbReference type="SMART" id="SM00355">
    <property type="entry name" value="ZnF_C2H2"/>
    <property type="match status" value="12"/>
</dbReference>
<feature type="domain" description="C2H2-type" evidence="10">
    <location>
        <begin position="490"/>
        <end position="517"/>
    </location>
</feature>
<dbReference type="FunFam" id="3.30.160.60:FF:000446">
    <property type="entry name" value="Zinc finger protein"/>
    <property type="match status" value="2"/>
</dbReference>
<feature type="domain" description="ZAD" evidence="11">
    <location>
        <begin position="13"/>
        <end position="90"/>
    </location>
</feature>
<feature type="domain" description="C2H2-type" evidence="10">
    <location>
        <begin position="135"/>
        <end position="163"/>
    </location>
</feature>
<evidence type="ECO:0000256" key="9">
    <source>
        <dbReference type="PROSITE-ProRule" id="PRU01263"/>
    </source>
</evidence>
<dbReference type="SUPFAM" id="SSF57667">
    <property type="entry name" value="beta-beta-alpha zinc fingers"/>
    <property type="match status" value="4"/>
</dbReference>
<dbReference type="InterPro" id="IPR050331">
    <property type="entry name" value="Zinc_finger"/>
</dbReference>
<comment type="subcellular location">
    <subcellularLocation>
        <location evidence="1">Nucleus</location>
    </subcellularLocation>
</comment>
<feature type="binding site" evidence="9">
    <location>
        <position position="66"/>
    </location>
    <ligand>
        <name>Zn(2+)</name>
        <dbReference type="ChEBI" id="CHEBI:29105"/>
    </ligand>
</feature>
<evidence type="ECO:0000313" key="13">
    <source>
        <dbReference type="RefSeq" id="XP_034234219.1"/>
    </source>
</evidence>
<evidence type="ECO:0000256" key="8">
    <source>
        <dbReference type="PROSITE-ProRule" id="PRU00042"/>
    </source>
</evidence>
<dbReference type="FunFam" id="3.30.160.60:FF:001465">
    <property type="entry name" value="Zinc finger protein 560"/>
    <property type="match status" value="1"/>
</dbReference>
<evidence type="ECO:0000256" key="7">
    <source>
        <dbReference type="ARBA" id="ARBA00023242"/>
    </source>
</evidence>
<keyword evidence="3" id="KW-0677">Repeat</keyword>
<evidence type="ECO:0000256" key="3">
    <source>
        <dbReference type="ARBA" id="ARBA00022737"/>
    </source>
</evidence>
<dbReference type="PANTHER" id="PTHR16515">
    <property type="entry name" value="PR DOMAIN ZINC FINGER PROTEIN"/>
    <property type="match status" value="1"/>
</dbReference>
<dbReference type="PROSITE" id="PS51915">
    <property type="entry name" value="ZAD"/>
    <property type="match status" value="1"/>
</dbReference>
<protein>
    <submittedName>
        <fullName evidence="13">Gastrula zinc finger protein XlCGF57.1-like</fullName>
    </submittedName>
</protein>
<dbReference type="Gene3D" id="3.30.160.60">
    <property type="entry name" value="Classic Zinc Finger"/>
    <property type="match status" value="8"/>
</dbReference>
<reference evidence="13" key="1">
    <citation type="submission" date="2025-08" db="UniProtKB">
        <authorList>
            <consortium name="RefSeq"/>
        </authorList>
    </citation>
    <scope>IDENTIFICATION</scope>
    <source>
        <tissue evidence="13">Total insect</tissue>
    </source>
</reference>
<keyword evidence="2 9" id="KW-0479">Metal-binding</keyword>
<feature type="binding site" evidence="9">
    <location>
        <position position="18"/>
    </location>
    <ligand>
        <name>Zn(2+)</name>
        <dbReference type="ChEBI" id="CHEBI:29105"/>
    </ligand>
</feature>
<sequence length="607" mass="69029">MSFHSMPLFDFSKTCRLCLSQEYDLIPISTQTSDSSAVALASKITATVSLEVSESDDMPGQICGSCFQRIDQWYSFKQVCHNSFSVLRQCVKGDRKEDDNCDHSQLSVGDDVDKTGFGGLDASGLSPEEMANGNFSCQVCGKMFSRYNNKIFHEKKYHNIKPPPMKLKGEKVKEIYTCKICVRDFSRMDYLKTHEMRMHSNEKSFFCDCGSGFMRRHDMIWHQSTHIKSPSPGLNPDELDTSLGCPICALPFPKIEKLNEHIELIHMDAKFQCSICLSKFFNKEELNWHQKHSLVPSVTSPQSSWSQFICNICNHSFSNINMCKSHVLRVHSSTSTMKGISCCLNFNCQGGKDDEEEKKPALGQKRRFNPDNPPFFCCCCGKEFNKGNEKRRSGGGGERGSGGKIHPCKECGKNFLTSSRLKTHMLTHTDVKPYACEVCQSKFRTLSNLLAHKKRHSADPRFVCKTCGKEFLSSSGLSRHEILHTGVKDFACDECGKTFVTLQERRKHMKYHTGEKSHTCKYCEKSFFESGHLAIHLRSHLNEKPYSCVICSRSFDSTTKLKRHKKTDAHLRRMNVNQPAKETSRPEWPANNYYQEALNGGPTIYHI</sequence>
<feature type="domain" description="C2H2-type" evidence="10">
    <location>
        <begin position="308"/>
        <end position="336"/>
    </location>
</feature>
<dbReference type="SUPFAM" id="SSF57716">
    <property type="entry name" value="Glucocorticoid receptor-like (DNA-binding domain)"/>
    <property type="match status" value="1"/>
</dbReference>
<evidence type="ECO:0000259" key="10">
    <source>
        <dbReference type="PROSITE" id="PS50157"/>
    </source>
</evidence>
<keyword evidence="4 8" id="KW-0863">Zinc-finger</keyword>
<dbReference type="FunFam" id="3.30.160.60:FF:000624">
    <property type="entry name" value="zinc finger protein 697"/>
    <property type="match status" value="1"/>
</dbReference>
<accession>A0A6P8ZIU6</accession>
<dbReference type="Pfam" id="PF13912">
    <property type="entry name" value="zf-C2H2_6"/>
    <property type="match status" value="1"/>
</dbReference>
<proteinExistence type="predicted"/>
<dbReference type="InterPro" id="IPR012934">
    <property type="entry name" value="Znf_AD"/>
</dbReference>
<dbReference type="PROSITE" id="PS50157">
    <property type="entry name" value="ZINC_FINGER_C2H2_2"/>
    <property type="match status" value="9"/>
</dbReference>
<dbReference type="GO" id="GO:0000122">
    <property type="term" value="P:negative regulation of transcription by RNA polymerase II"/>
    <property type="evidence" value="ECO:0007669"/>
    <property type="project" value="UniProtKB-ARBA"/>
</dbReference>
<keyword evidence="6" id="KW-0238">DNA-binding</keyword>
<dbReference type="GO" id="GO:0005634">
    <property type="term" value="C:nucleus"/>
    <property type="evidence" value="ECO:0007669"/>
    <property type="project" value="UniProtKB-SubCell"/>
</dbReference>
<evidence type="ECO:0000313" key="12">
    <source>
        <dbReference type="Proteomes" id="UP000515158"/>
    </source>
</evidence>
<dbReference type="GeneID" id="117641183"/>
<dbReference type="Pfam" id="PF07776">
    <property type="entry name" value="zf-AD"/>
    <property type="match status" value="1"/>
</dbReference>